<reference evidence="2" key="2">
    <citation type="submission" date="2020-09" db="EMBL/GenBank/DDBJ databases">
        <authorList>
            <person name="Sun Q."/>
            <person name="Ohkuma M."/>
        </authorList>
    </citation>
    <scope>NUCLEOTIDE SEQUENCE</scope>
    <source>
        <strain evidence="2">JCM 19596</strain>
    </source>
</reference>
<dbReference type="EMBL" id="BMPG01000003">
    <property type="protein sequence ID" value="GGL65641.1"/>
    <property type="molecule type" value="Genomic_DNA"/>
</dbReference>
<evidence type="ECO:0000256" key="1">
    <source>
        <dbReference type="SAM" id="MobiDB-lite"/>
    </source>
</evidence>
<comment type="caution">
    <text evidence="2">The sequence shown here is derived from an EMBL/GenBank/DDBJ whole genome shotgun (WGS) entry which is preliminary data.</text>
</comment>
<sequence>MDSSTSETGSEKVGSRTVSVGGGQTAEVVGDKSVDPPELRVSSRGETWVYRIDGGTAVLVESTYDEPDWMPQVFSRLGLDAE</sequence>
<gene>
    <name evidence="2" type="ORF">GCM10009039_24370</name>
</gene>
<protein>
    <submittedName>
        <fullName evidence="2">Uncharacterized protein</fullName>
    </submittedName>
</protein>
<feature type="compositionally biased region" description="Basic and acidic residues" evidence="1">
    <location>
        <begin position="29"/>
        <end position="40"/>
    </location>
</feature>
<keyword evidence="3" id="KW-1185">Reference proteome</keyword>
<proteinExistence type="predicted"/>
<name>A0A830FKN5_9EURY</name>
<organism evidence="2 3">
    <name type="scientific">Halocalculus aciditolerans</name>
    <dbReference type="NCBI Taxonomy" id="1383812"/>
    <lineage>
        <taxon>Archaea</taxon>
        <taxon>Methanobacteriati</taxon>
        <taxon>Methanobacteriota</taxon>
        <taxon>Stenosarchaea group</taxon>
        <taxon>Halobacteria</taxon>
        <taxon>Halobacteriales</taxon>
        <taxon>Halobacteriaceae</taxon>
        <taxon>Halocalculus</taxon>
    </lineage>
</organism>
<feature type="region of interest" description="Disordered" evidence="1">
    <location>
        <begin position="1"/>
        <end position="40"/>
    </location>
</feature>
<accession>A0A830FKN5</accession>
<reference evidence="2" key="1">
    <citation type="journal article" date="2014" name="Int. J. Syst. Evol. Microbiol.">
        <title>Complete genome sequence of Corynebacterium casei LMG S-19264T (=DSM 44701T), isolated from a smear-ripened cheese.</title>
        <authorList>
            <consortium name="US DOE Joint Genome Institute (JGI-PGF)"/>
            <person name="Walter F."/>
            <person name="Albersmeier A."/>
            <person name="Kalinowski J."/>
            <person name="Ruckert C."/>
        </authorList>
    </citation>
    <scope>NUCLEOTIDE SEQUENCE</scope>
    <source>
        <strain evidence="2">JCM 19596</strain>
    </source>
</reference>
<evidence type="ECO:0000313" key="3">
    <source>
        <dbReference type="Proteomes" id="UP000607197"/>
    </source>
</evidence>
<evidence type="ECO:0000313" key="2">
    <source>
        <dbReference type="EMBL" id="GGL65641.1"/>
    </source>
</evidence>
<dbReference type="RefSeq" id="WP_188979297.1">
    <property type="nucleotide sequence ID" value="NZ_BMPG01000003.1"/>
</dbReference>
<dbReference type="Proteomes" id="UP000607197">
    <property type="component" value="Unassembled WGS sequence"/>
</dbReference>
<dbReference type="AlphaFoldDB" id="A0A830FKN5"/>